<proteinExistence type="predicted"/>
<sequence length="129" mass="14964">MILNVCMTDQIHNEMVFNGQAQIVPINNGYCIHMNGNTDLKWKIYSKGMIIENESDYRVVLTLKENSGTKGHIETEFGKIGLKCETSLYRINKNSIEIKYKLIQETDVQLFHFVLTNKEDVSWKALMFN</sequence>
<reference evidence="1 2" key="1">
    <citation type="submission" date="2019-08" db="EMBL/GenBank/DDBJ databases">
        <title>In-depth cultivation of the pig gut microbiome towards novel bacterial diversity and tailored functional studies.</title>
        <authorList>
            <person name="Wylensek D."/>
            <person name="Hitch T.C.A."/>
            <person name="Clavel T."/>
        </authorList>
    </citation>
    <scope>NUCLEOTIDE SEQUENCE [LARGE SCALE GENOMIC DNA]</scope>
    <source>
        <strain evidence="1 2">LKV-178-WT-2G</strain>
    </source>
</reference>
<protein>
    <submittedName>
        <fullName evidence="1">Uncharacterized protein</fullName>
    </submittedName>
</protein>
<name>A0A7X2N1V5_9FIRM</name>
<dbReference type="Gene3D" id="2.40.128.20">
    <property type="match status" value="1"/>
</dbReference>
<dbReference type="InterPro" id="IPR012674">
    <property type="entry name" value="Calycin"/>
</dbReference>
<dbReference type="RefSeq" id="WP_154459369.1">
    <property type="nucleotide sequence ID" value="NZ_JAQYTQ010000053.1"/>
</dbReference>
<organism evidence="1 2">
    <name type="scientific">Floccifex porci</name>
    <dbReference type="NCBI Taxonomy" id="2606629"/>
    <lineage>
        <taxon>Bacteria</taxon>
        <taxon>Bacillati</taxon>
        <taxon>Bacillota</taxon>
        <taxon>Erysipelotrichia</taxon>
        <taxon>Erysipelotrichales</taxon>
        <taxon>Erysipelotrichaceae</taxon>
        <taxon>Floccifex</taxon>
    </lineage>
</organism>
<gene>
    <name evidence="1" type="ORF">FYJ50_01980</name>
</gene>
<comment type="caution">
    <text evidence="1">The sequence shown here is derived from an EMBL/GenBank/DDBJ whole genome shotgun (WGS) entry which is preliminary data.</text>
</comment>
<dbReference type="AlphaFoldDB" id="A0A7X2N1V5"/>
<evidence type="ECO:0000313" key="2">
    <source>
        <dbReference type="Proteomes" id="UP000470082"/>
    </source>
</evidence>
<dbReference type="Proteomes" id="UP000470082">
    <property type="component" value="Unassembled WGS sequence"/>
</dbReference>
<evidence type="ECO:0000313" key="1">
    <source>
        <dbReference type="EMBL" id="MSS00901.1"/>
    </source>
</evidence>
<keyword evidence="2" id="KW-1185">Reference proteome</keyword>
<dbReference type="EMBL" id="VUMM01000002">
    <property type="protein sequence ID" value="MSS00901.1"/>
    <property type="molecule type" value="Genomic_DNA"/>
</dbReference>
<accession>A0A7X2N1V5</accession>